<protein>
    <submittedName>
        <fullName evidence="2">Uncharacterized protein</fullName>
    </submittedName>
</protein>
<proteinExistence type="predicted"/>
<comment type="caution">
    <text evidence="2">The sequence shown here is derived from an EMBL/GenBank/DDBJ whole genome shotgun (WGS) entry which is preliminary data.</text>
</comment>
<sequence length="107" mass="12253">MKELKKITRDPSSRKLRSSEHHSFQFHVPLPLSLQHISSLSTKRSRGYRDHCPLGSILPSSDMTDSRDPLRLLSHFVCSAEVLFFFPFSCPVGKACVNMMFSDELDR</sequence>
<feature type="region of interest" description="Disordered" evidence="1">
    <location>
        <begin position="1"/>
        <end position="20"/>
    </location>
</feature>
<accession>A0A8X6YE41</accession>
<evidence type="ECO:0000313" key="3">
    <source>
        <dbReference type="Proteomes" id="UP000886998"/>
    </source>
</evidence>
<gene>
    <name evidence="2" type="ORF">TNIN_126801</name>
</gene>
<dbReference type="Proteomes" id="UP000886998">
    <property type="component" value="Unassembled WGS sequence"/>
</dbReference>
<organism evidence="2 3">
    <name type="scientific">Trichonephila inaurata madagascariensis</name>
    <dbReference type="NCBI Taxonomy" id="2747483"/>
    <lineage>
        <taxon>Eukaryota</taxon>
        <taxon>Metazoa</taxon>
        <taxon>Ecdysozoa</taxon>
        <taxon>Arthropoda</taxon>
        <taxon>Chelicerata</taxon>
        <taxon>Arachnida</taxon>
        <taxon>Araneae</taxon>
        <taxon>Araneomorphae</taxon>
        <taxon>Entelegynae</taxon>
        <taxon>Araneoidea</taxon>
        <taxon>Nephilidae</taxon>
        <taxon>Trichonephila</taxon>
        <taxon>Trichonephila inaurata</taxon>
    </lineage>
</organism>
<dbReference type="AlphaFoldDB" id="A0A8X6YE41"/>
<evidence type="ECO:0000313" key="2">
    <source>
        <dbReference type="EMBL" id="GFY71200.1"/>
    </source>
</evidence>
<reference evidence="2" key="1">
    <citation type="submission" date="2020-08" db="EMBL/GenBank/DDBJ databases">
        <title>Multicomponent nature underlies the extraordinary mechanical properties of spider dragline silk.</title>
        <authorList>
            <person name="Kono N."/>
            <person name="Nakamura H."/>
            <person name="Mori M."/>
            <person name="Yoshida Y."/>
            <person name="Ohtoshi R."/>
            <person name="Malay A.D."/>
            <person name="Moran D.A.P."/>
            <person name="Tomita M."/>
            <person name="Numata K."/>
            <person name="Arakawa K."/>
        </authorList>
    </citation>
    <scope>NUCLEOTIDE SEQUENCE</scope>
</reference>
<dbReference type="EMBL" id="BMAV01018670">
    <property type="protein sequence ID" value="GFY71200.1"/>
    <property type="molecule type" value="Genomic_DNA"/>
</dbReference>
<keyword evidence="3" id="KW-1185">Reference proteome</keyword>
<evidence type="ECO:0000256" key="1">
    <source>
        <dbReference type="SAM" id="MobiDB-lite"/>
    </source>
</evidence>
<name>A0A8X6YE41_9ARAC</name>